<comment type="caution">
    <text evidence="1">The sequence shown here is derived from an EMBL/GenBank/DDBJ whole genome shotgun (WGS) entry which is preliminary data.</text>
</comment>
<gene>
    <name evidence="1" type="ORF">B0T14DRAFT_524646</name>
</gene>
<dbReference type="AlphaFoldDB" id="A0AA39WKQ3"/>
<protein>
    <submittedName>
        <fullName evidence="1">Uncharacterized protein</fullName>
    </submittedName>
</protein>
<keyword evidence="2" id="KW-1185">Reference proteome</keyword>
<evidence type="ECO:0000313" key="2">
    <source>
        <dbReference type="Proteomes" id="UP001175000"/>
    </source>
</evidence>
<proteinExistence type="predicted"/>
<dbReference type="Proteomes" id="UP001175000">
    <property type="component" value="Unassembled WGS sequence"/>
</dbReference>
<dbReference type="EMBL" id="JAULSU010000005">
    <property type="protein sequence ID" value="KAK0617201.1"/>
    <property type="molecule type" value="Genomic_DNA"/>
</dbReference>
<organism evidence="1 2">
    <name type="scientific">Immersiella caudata</name>
    <dbReference type="NCBI Taxonomy" id="314043"/>
    <lineage>
        <taxon>Eukaryota</taxon>
        <taxon>Fungi</taxon>
        <taxon>Dikarya</taxon>
        <taxon>Ascomycota</taxon>
        <taxon>Pezizomycotina</taxon>
        <taxon>Sordariomycetes</taxon>
        <taxon>Sordariomycetidae</taxon>
        <taxon>Sordariales</taxon>
        <taxon>Lasiosphaeriaceae</taxon>
        <taxon>Immersiella</taxon>
    </lineage>
</organism>
<evidence type="ECO:0000313" key="1">
    <source>
        <dbReference type="EMBL" id="KAK0617201.1"/>
    </source>
</evidence>
<reference evidence="1" key="1">
    <citation type="submission" date="2023-06" db="EMBL/GenBank/DDBJ databases">
        <title>Genome-scale phylogeny and comparative genomics of the fungal order Sordariales.</title>
        <authorList>
            <consortium name="Lawrence Berkeley National Laboratory"/>
            <person name="Hensen N."/>
            <person name="Bonometti L."/>
            <person name="Westerberg I."/>
            <person name="Brannstrom I.O."/>
            <person name="Guillou S."/>
            <person name="Cros-Aarteil S."/>
            <person name="Calhoun S."/>
            <person name="Haridas S."/>
            <person name="Kuo A."/>
            <person name="Mondo S."/>
            <person name="Pangilinan J."/>
            <person name="Riley R."/>
            <person name="Labutti K."/>
            <person name="Andreopoulos B."/>
            <person name="Lipzen A."/>
            <person name="Chen C."/>
            <person name="Yanf M."/>
            <person name="Daum C."/>
            <person name="Ng V."/>
            <person name="Clum A."/>
            <person name="Steindorff A."/>
            <person name="Ohm R."/>
            <person name="Martin F."/>
            <person name="Silar P."/>
            <person name="Natvig D."/>
            <person name="Lalanne C."/>
            <person name="Gautier V."/>
            <person name="Ament-Velasquez S.L."/>
            <person name="Kruys A."/>
            <person name="Hutchinson M.I."/>
            <person name="Powell A.J."/>
            <person name="Barry K."/>
            <person name="Miller A.N."/>
            <person name="Grigoriev I.V."/>
            <person name="Debuchy R."/>
            <person name="Gladieux P."/>
            <person name="Thoren M.H."/>
            <person name="Johannesson H."/>
        </authorList>
    </citation>
    <scope>NUCLEOTIDE SEQUENCE</scope>
    <source>
        <strain evidence="1">CBS 606.72</strain>
    </source>
</reference>
<accession>A0AA39WKQ3</accession>
<name>A0AA39WKQ3_9PEZI</name>
<sequence length="92" mass="10261">MLGGFEPGARFCLGFYCVWSVWAVGSHLPFIRPLPVTEPGRHGGKRGGVSAYSRYILLLRLWYLSGQLAYEAVPVHGHEDARAVCKSWLGER</sequence>